<protein>
    <submittedName>
        <fullName evidence="1">Uncharacterized protein</fullName>
    </submittedName>
</protein>
<reference evidence="1 2" key="1">
    <citation type="journal article" date="2016" name="Mol. Biol. Evol.">
        <title>Comparative Genomics of Early-Diverging Mushroom-Forming Fungi Provides Insights into the Origins of Lignocellulose Decay Capabilities.</title>
        <authorList>
            <person name="Nagy L.G."/>
            <person name="Riley R."/>
            <person name="Tritt A."/>
            <person name="Adam C."/>
            <person name="Daum C."/>
            <person name="Floudas D."/>
            <person name="Sun H."/>
            <person name="Yadav J.S."/>
            <person name="Pangilinan J."/>
            <person name="Larsson K.H."/>
            <person name="Matsuura K."/>
            <person name="Barry K."/>
            <person name="Labutti K."/>
            <person name="Kuo R."/>
            <person name="Ohm R.A."/>
            <person name="Bhattacharya S.S."/>
            <person name="Shirouzu T."/>
            <person name="Yoshinaga Y."/>
            <person name="Martin F.M."/>
            <person name="Grigoriev I.V."/>
            <person name="Hibbett D.S."/>
        </authorList>
    </citation>
    <scope>NUCLEOTIDE SEQUENCE [LARGE SCALE GENOMIC DNA]</scope>
    <source>
        <strain evidence="1 2">CBS 109695</strain>
    </source>
</reference>
<keyword evidence="2" id="KW-1185">Reference proteome</keyword>
<dbReference type="EMBL" id="KV417657">
    <property type="protein sequence ID" value="KZP11808.1"/>
    <property type="molecule type" value="Genomic_DNA"/>
</dbReference>
<gene>
    <name evidence="1" type="ORF">FIBSPDRAFT_870940</name>
</gene>
<proteinExistence type="predicted"/>
<evidence type="ECO:0000313" key="1">
    <source>
        <dbReference type="EMBL" id="KZP11808.1"/>
    </source>
</evidence>
<sequence length="68" mass="7319">MPSRPPPALIMPRTAMTAAHRARPPPRDVPCPPAAQVYCFPPQTGDVRSLLPTLDMVTDHGHLPPTAT</sequence>
<accession>A0A166ANX0</accession>
<name>A0A166ANX0_9AGAM</name>
<evidence type="ECO:0000313" key="2">
    <source>
        <dbReference type="Proteomes" id="UP000076532"/>
    </source>
</evidence>
<dbReference type="Proteomes" id="UP000076532">
    <property type="component" value="Unassembled WGS sequence"/>
</dbReference>
<organism evidence="1 2">
    <name type="scientific">Athelia psychrophila</name>
    <dbReference type="NCBI Taxonomy" id="1759441"/>
    <lineage>
        <taxon>Eukaryota</taxon>
        <taxon>Fungi</taxon>
        <taxon>Dikarya</taxon>
        <taxon>Basidiomycota</taxon>
        <taxon>Agaricomycotina</taxon>
        <taxon>Agaricomycetes</taxon>
        <taxon>Agaricomycetidae</taxon>
        <taxon>Atheliales</taxon>
        <taxon>Atheliaceae</taxon>
        <taxon>Athelia</taxon>
    </lineage>
</organism>
<dbReference type="AlphaFoldDB" id="A0A166ANX0"/>